<evidence type="ECO:0000313" key="2">
    <source>
        <dbReference type="EMBL" id="CAL4169345.1"/>
    </source>
</evidence>
<proteinExistence type="predicted"/>
<keyword evidence="3" id="KW-1185">Reference proteome</keyword>
<dbReference type="Gene3D" id="1.10.287.70">
    <property type="match status" value="1"/>
</dbReference>
<keyword evidence="1" id="KW-0812">Transmembrane</keyword>
<feature type="non-terminal residue" evidence="2">
    <location>
        <position position="1"/>
    </location>
</feature>
<evidence type="ECO:0000313" key="3">
    <source>
        <dbReference type="Proteomes" id="UP001497623"/>
    </source>
</evidence>
<dbReference type="EMBL" id="CAXKWB010049996">
    <property type="protein sequence ID" value="CAL4169345.1"/>
    <property type="molecule type" value="Genomic_DNA"/>
</dbReference>
<gene>
    <name evidence="2" type="ORF">MNOR_LOCUS33831</name>
</gene>
<protein>
    <submittedName>
        <fullName evidence="2">Uncharacterized protein</fullName>
    </submittedName>
</protein>
<reference evidence="2 3" key="1">
    <citation type="submission" date="2024-05" db="EMBL/GenBank/DDBJ databases">
        <authorList>
            <person name="Wallberg A."/>
        </authorList>
    </citation>
    <scope>NUCLEOTIDE SEQUENCE [LARGE SCALE GENOMIC DNA]</scope>
</reference>
<accession>A0AAV2S6S7</accession>
<organism evidence="2 3">
    <name type="scientific">Meganyctiphanes norvegica</name>
    <name type="common">Northern krill</name>
    <name type="synonym">Thysanopoda norvegica</name>
    <dbReference type="NCBI Taxonomy" id="48144"/>
    <lineage>
        <taxon>Eukaryota</taxon>
        <taxon>Metazoa</taxon>
        <taxon>Ecdysozoa</taxon>
        <taxon>Arthropoda</taxon>
        <taxon>Crustacea</taxon>
        <taxon>Multicrustacea</taxon>
        <taxon>Malacostraca</taxon>
        <taxon>Eumalacostraca</taxon>
        <taxon>Eucarida</taxon>
        <taxon>Euphausiacea</taxon>
        <taxon>Euphausiidae</taxon>
        <taxon>Meganyctiphanes</taxon>
    </lineage>
</organism>
<keyword evidence="1" id="KW-0472">Membrane</keyword>
<sequence>QSHLYQSTSYWAKGSAGRIISCAALMVGLIFGSLYSGSVTSFLAIPVTSKPINSAEDLVAHKTMLPSTKSNAAIYNFFQLQLEGSLGVLRERMVAFPSSEMGTWNFLKLVADGTYAFIDTFTTVVGKAQQFEFQGQDCKF</sequence>
<feature type="non-terminal residue" evidence="2">
    <location>
        <position position="140"/>
    </location>
</feature>
<evidence type="ECO:0000256" key="1">
    <source>
        <dbReference type="SAM" id="Phobius"/>
    </source>
</evidence>
<dbReference type="AlphaFoldDB" id="A0AAV2S6S7"/>
<keyword evidence="1" id="KW-1133">Transmembrane helix</keyword>
<dbReference type="Proteomes" id="UP001497623">
    <property type="component" value="Unassembled WGS sequence"/>
</dbReference>
<name>A0AAV2S6S7_MEGNR</name>
<feature type="transmembrane region" description="Helical" evidence="1">
    <location>
        <begin position="20"/>
        <end position="45"/>
    </location>
</feature>
<comment type="caution">
    <text evidence="2">The sequence shown here is derived from an EMBL/GenBank/DDBJ whole genome shotgun (WGS) entry which is preliminary data.</text>
</comment>